<sequence>MISEPELVGGVAFDAPEVLTEEKAPRPPRPPRGRRPWLWALGGAVLASAVWGGGLYAYERGEEAGPDLGGYKSVGGLCRLAELPALSGILGERSTDSEGPMTDDPAVVRVSCPIRFGPPESGYSGWLSYTLHKVTDPGPEFDAQAKYAGLDTPIDGLGEKAFFADRGGEAGELMVLDGQAEITLAISRDYSVDAEGNETGNTEPLDLSGIEVPMTQDMLALMAALKK</sequence>
<feature type="region of interest" description="Disordered" evidence="1">
    <location>
        <begin position="1"/>
        <end position="33"/>
    </location>
</feature>
<protein>
    <recommendedName>
        <fullName evidence="4">DUF3515 domain-containing protein</fullName>
    </recommendedName>
</protein>
<comment type="caution">
    <text evidence="2">The sequence shown here is derived from an EMBL/GenBank/DDBJ whole genome shotgun (WGS) entry which is preliminary data.</text>
</comment>
<accession>A0ABV3CV84</accession>
<evidence type="ECO:0000256" key="1">
    <source>
        <dbReference type="SAM" id="MobiDB-lite"/>
    </source>
</evidence>
<gene>
    <name evidence="2" type="ORF">AB0A76_12950</name>
</gene>
<dbReference type="Proteomes" id="UP001551210">
    <property type="component" value="Unassembled WGS sequence"/>
</dbReference>
<organism evidence="2 3">
    <name type="scientific">Streptomyces exfoliatus</name>
    <name type="common">Streptomyces hydrogenans</name>
    <dbReference type="NCBI Taxonomy" id="1905"/>
    <lineage>
        <taxon>Bacteria</taxon>
        <taxon>Bacillati</taxon>
        <taxon>Actinomycetota</taxon>
        <taxon>Actinomycetes</taxon>
        <taxon>Kitasatosporales</taxon>
        <taxon>Streptomycetaceae</taxon>
        <taxon>Streptomyces</taxon>
    </lineage>
</organism>
<keyword evidence="3" id="KW-1185">Reference proteome</keyword>
<name>A0ABV3CV84_STREX</name>
<evidence type="ECO:0008006" key="4">
    <source>
        <dbReference type="Google" id="ProtNLM"/>
    </source>
</evidence>
<reference evidence="2 3" key="1">
    <citation type="submission" date="2024-06" db="EMBL/GenBank/DDBJ databases">
        <title>The Natural Products Discovery Center: Release of the First 8490 Sequenced Strains for Exploring Actinobacteria Biosynthetic Diversity.</title>
        <authorList>
            <person name="Kalkreuter E."/>
            <person name="Kautsar S.A."/>
            <person name="Yang D."/>
            <person name="Bader C.D."/>
            <person name="Teijaro C.N."/>
            <person name="Fluegel L."/>
            <person name="Davis C.M."/>
            <person name="Simpson J.R."/>
            <person name="Lauterbach L."/>
            <person name="Steele A.D."/>
            <person name="Gui C."/>
            <person name="Meng S."/>
            <person name="Li G."/>
            <person name="Viehrig K."/>
            <person name="Ye F."/>
            <person name="Su P."/>
            <person name="Kiefer A.F."/>
            <person name="Nichols A."/>
            <person name="Cepeda A.J."/>
            <person name="Yan W."/>
            <person name="Fan B."/>
            <person name="Jiang Y."/>
            <person name="Adhikari A."/>
            <person name="Zheng C.-J."/>
            <person name="Schuster L."/>
            <person name="Cowan T.M."/>
            <person name="Smanski M.J."/>
            <person name="Chevrette M.G."/>
            <person name="De Carvalho L.P.S."/>
            <person name="Shen B."/>
        </authorList>
    </citation>
    <scope>NUCLEOTIDE SEQUENCE [LARGE SCALE GENOMIC DNA]</scope>
    <source>
        <strain evidence="2 3">NPDC045705</strain>
    </source>
</reference>
<proteinExistence type="predicted"/>
<evidence type="ECO:0000313" key="2">
    <source>
        <dbReference type="EMBL" id="MEU7294097.1"/>
    </source>
</evidence>
<dbReference type="EMBL" id="JBEZAM010000013">
    <property type="protein sequence ID" value="MEU7294097.1"/>
    <property type="molecule type" value="Genomic_DNA"/>
</dbReference>
<dbReference type="RefSeq" id="WP_359206611.1">
    <property type="nucleotide sequence ID" value="NZ_JBEZAM010000013.1"/>
</dbReference>
<evidence type="ECO:0000313" key="3">
    <source>
        <dbReference type="Proteomes" id="UP001551210"/>
    </source>
</evidence>